<comment type="caution">
    <text evidence="3">The sequence shown here is derived from an EMBL/GenBank/DDBJ whole genome shotgun (WGS) entry which is preliminary data.</text>
</comment>
<evidence type="ECO:0000313" key="3">
    <source>
        <dbReference type="EMBL" id="KAK9008259.1"/>
    </source>
</evidence>
<name>A0ABR2R623_9ROSI</name>
<dbReference type="EMBL" id="JBBPBN010000026">
    <property type="protein sequence ID" value="KAK9008259.1"/>
    <property type="molecule type" value="Genomic_DNA"/>
</dbReference>
<feature type="transmembrane region" description="Helical" evidence="1">
    <location>
        <begin position="69"/>
        <end position="88"/>
    </location>
</feature>
<keyword evidence="1" id="KW-0812">Transmembrane</keyword>
<feature type="domain" description="RIN4 pathogenic type III effector avirulence factor Avr cleavage site" evidence="2">
    <location>
        <begin position="6"/>
        <end position="39"/>
    </location>
</feature>
<dbReference type="InterPro" id="IPR008700">
    <property type="entry name" value="TypeIII_avirulence_cleave"/>
</dbReference>
<dbReference type="Pfam" id="PF05627">
    <property type="entry name" value="AvrRpt-cleavage"/>
    <property type="match status" value="1"/>
</dbReference>
<keyword evidence="1" id="KW-1133">Transmembrane helix</keyword>
<gene>
    <name evidence="3" type="ORF">V6N11_075161</name>
</gene>
<keyword evidence="1" id="KW-0472">Membrane</keyword>
<sequence length="195" mass="21660">MASHYKSQPLPKFGEWDVNDPASAEGFTAIFNIARDEKRTGGNITVVATESLKSQTKEKRKHKHSFKTWFSCVSQATILVLVFFSISISQPSITQTSFIKRKPIKFKTKKAIKLKDEGSVRSNGHEMGQINGGYNFSPRLSCVLPLIMIFSTVTFSTSLGEVDLNVGSVPDALWREMLGVKLTAEMRDSLVMPIA</sequence>
<proteinExistence type="predicted"/>
<keyword evidence="4" id="KW-1185">Reference proteome</keyword>
<dbReference type="Proteomes" id="UP001396334">
    <property type="component" value="Unassembled WGS sequence"/>
</dbReference>
<evidence type="ECO:0000259" key="2">
    <source>
        <dbReference type="Pfam" id="PF05627"/>
    </source>
</evidence>
<dbReference type="PANTHER" id="PTHR33159:SF75">
    <property type="entry name" value="RPM1-INTERACTING PROTEIN 4-LIKE"/>
    <property type="match status" value="1"/>
</dbReference>
<accession>A0ABR2R623</accession>
<protein>
    <recommendedName>
        <fullName evidence="2">RIN4 pathogenic type III effector avirulence factor Avr cleavage site domain-containing protein</fullName>
    </recommendedName>
</protein>
<evidence type="ECO:0000256" key="1">
    <source>
        <dbReference type="SAM" id="Phobius"/>
    </source>
</evidence>
<organism evidence="3 4">
    <name type="scientific">Hibiscus sabdariffa</name>
    <name type="common">roselle</name>
    <dbReference type="NCBI Taxonomy" id="183260"/>
    <lineage>
        <taxon>Eukaryota</taxon>
        <taxon>Viridiplantae</taxon>
        <taxon>Streptophyta</taxon>
        <taxon>Embryophyta</taxon>
        <taxon>Tracheophyta</taxon>
        <taxon>Spermatophyta</taxon>
        <taxon>Magnoliopsida</taxon>
        <taxon>eudicotyledons</taxon>
        <taxon>Gunneridae</taxon>
        <taxon>Pentapetalae</taxon>
        <taxon>rosids</taxon>
        <taxon>malvids</taxon>
        <taxon>Malvales</taxon>
        <taxon>Malvaceae</taxon>
        <taxon>Malvoideae</taxon>
        <taxon>Hibiscus</taxon>
    </lineage>
</organism>
<dbReference type="PANTHER" id="PTHR33159">
    <property type="entry name" value="RPM1-INTERACTING PROTEIN 4 (RIN4) FAMILY PROTEIN"/>
    <property type="match status" value="1"/>
</dbReference>
<reference evidence="3 4" key="1">
    <citation type="journal article" date="2024" name="G3 (Bethesda)">
        <title>Genome assembly of Hibiscus sabdariffa L. provides insights into metabolisms of medicinal natural products.</title>
        <authorList>
            <person name="Kim T."/>
        </authorList>
    </citation>
    <scope>NUCLEOTIDE SEQUENCE [LARGE SCALE GENOMIC DNA]</scope>
    <source>
        <strain evidence="3">TK-2024</strain>
        <tissue evidence="3">Old leaves</tissue>
    </source>
</reference>
<evidence type="ECO:0000313" key="4">
    <source>
        <dbReference type="Proteomes" id="UP001396334"/>
    </source>
</evidence>
<dbReference type="InterPro" id="IPR040387">
    <property type="entry name" value="RIN4/NOI4"/>
</dbReference>